<keyword evidence="7 9" id="KW-1133">Transmembrane helix</keyword>
<name>A0A419V5V7_9BACL</name>
<dbReference type="Pfam" id="PF00005">
    <property type="entry name" value="ABC_tran"/>
    <property type="match status" value="1"/>
</dbReference>
<dbReference type="Pfam" id="PF00664">
    <property type="entry name" value="ABC_membrane"/>
    <property type="match status" value="1"/>
</dbReference>
<dbReference type="GO" id="GO:0005886">
    <property type="term" value="C:plasma membrane"/>
    <property type="evidence" value="ECO:0007669"/>
    <property type="project" value="UniProtKB-SubCell"/>
</dbReference>
<feature type="transmembrane region" description="Helical" evidence="9">
    <location>
        <begin position="133"/>
        <end position="154"/>
    </location>
</feature>
<dbReference type="SUPFAM" id="SSF90123">
    <property type="entry name" value="ABC transporter transmembrane region"/>
    <property type="match status" value="1"/>
</dbReference>
<keyword evidence="2" id="KW-0813">Transport</keyword>
<dbReference type="InterPro" id="IPR017871">
    <property type="entry name" value="ABC_transporter-like_CS"/>
</dbReference>
<organism evidence="12 13">
    <name type="scientific">Sinobaca qinghaiensis</name>
    <dbReference type="NCBI Taxonomy" id="342944"/>
    <lineage>
        <taxon>Bacteria</taxon>
        <taxon>Bacillati</taxon>
        <taxon>Bacillota</taxon>
        <taxon>Bacilli</taxon>
        <taxon>Bacillales</taxon>
        <taxon>Sporolactobacillaceae</taxon>
        <taxon>Sinobaca</taxon>
    </lineage>
</organism>
<feature type="transmembrane region" description="Helical" evidence="9">
    <location>
        <begin position="58"/>
        <end position="77"/>
    </location>
</feature>
<dbReference type="FunFam" id="3.40.50.300:FF:000221">
    <property type="entry name" value="Multidrug ABC transporter ATP-binding protein"/>
    <property type="match status" value="1"/>
</dbReference>
<evidence type="ECO:0000256" key="2">
    <source>
        <dbReference type="ARBA" id="ARBA00022448"/>
    </source>
</evidence>
<evidence type="ECO:0000259" key="10">
    <source>
        <dbReference type="PROSITE" id="PS50893"/>
    </source>
</evidence>
<dbReference type="InterPro" id="IPR036640">
    <property type="entry name" value="ABC1_TM_sf"/>
</dbReference>
<evidence type="ECO:0000256" key="6">
    <source>
        <dbReference type="ARBA" id="ARBA00022840"/>
    </source>
</evidence>
<dbReference type="SUPFAM" id="SSF52540">
    <property type="entry name" value="P-loop containing nucleoside triphosphate hydrolases"/>
    <property type="match status" value="1"/>
</dbReference>
<protein>
    <submittedName>
        <fullName evidence="12">ATP-binding cassette subfamily B protein</fullName>
    </submittedName>
</protein>
<evidence type="ECO:0000256" key="4">
    <source>
        <dbReference type="ARBA" id="ARBA00022692"/>
    </source>
</evidence>
<feature type="domain" description="ABC transporter" evidence="10">
    <location>
        <begin position="338"/>
        <end position="571"/>
    </location>
</feature>
<keyword evidence="13" id="KW-1185">Reference proteome</keyword>
<feature type="transmembrane region" description="Helical" evidence="9">
    <location>
        <begin position="15"/>
        <end position="38"/>
    </location>
</feature>
<sequence>MQIFWSLRWFFQKEWLAYSVGIGILMLVSALALLPPYAAGRVVDQIAEGTLTVGDLQYWAVLLLGAGILMYIFRYIWRIMIFGAAIRLAKLLRSRLYEHYTKMSASFYNRRRTGDLMAHSTNDIKAVEQTAGIGVLTLVDSIAMGGFVIAAMAFTISWQLTLLCLLPMPLMAAATSIYGNILHHRFGQAQAAFSELNNKVQESVSGIRVTKAFGQEKAEVAAFSRQSDKVVEKNENVARVDALFEPTISLVVGISYFLAVFFGARFVIAGDLTIGELTSFTVYLGMLTWPMLAFGLLFNIVERGRASYGRIESLLEEKQDITDERAEYSSIPTGSINVVIESCHYPEAEQASLQDISFYVQKGETIGIAGRTGSGKTTLLKLLLREMEDPLSRIEVDGVSAASYQLDSYRMAFGYVPQDHFLFSISIADNIAFARPDASFKEIVHAAKTAHVHEDIINMEYGYDTIVGERGVTLSGGQKQRLAIARALITDPEILILDDSLSAVDAKTEESILSHLQRERHNKTTWIVSHRMSAIKHADQIVVLENGRQIERGTHDELMKDHRWYADMYDMQQLESLVEKGGKDGAPG</sequence>
<dbReference type="SMART" id="SM00382">
    <property type="entry name" value="AAA"/>
    <property type="match status" value="1"/>
</dbReference>
<evidence type="ECO:0000313" key="13">
    <source>
        <dbReference type="Proteomes" id="UP000285120"/>
    </source>
</evidence>
<feature type="transmembrane region" description="Helical" evidence="9">
    <location>
        <begin position="248"/>
        <end position="268"/>
    </location>
</feature>
<comment type="caution">
    <text evidence="12">The sequence shown here is derived from an EMBL/GenBank/DDBJ whole genome shotgun (WGS) entry which is preliminary data.</text>
</comment>
<dbReference type="PROSITE" id="PS00211">
    <property type="entry name" value="ABC_TRANSPORTER_1"/>
    <property type="match status" value="1"/>
</dbReference>
<dbReference type="InterPro" id="IPR003593">
    <property type="entry name" value="AAA+_ATPase"/>
</dbReference>
<dbReference type="FunFam" id="1.20.1560.10:FF:000011">
    <property type="entry name" value="Multidrug ABC transporter ATP-binding protein"/>
    <property type="match status" value="1"/>
</dbReference>
<evidence type="ECO:0000256" key="3">
    <source>
        <dbReference type="ARBA" id="ARBA00022475"/>
    </source>
</evidence>
<gene>
    <name evidence="12" type="ORF">ATL39_0976</name>
</gene>
<dbReference type="GO" id="GO:0016887">
    <property type="term" value="F:ATP hydrolysis activity"/>
    <property type="evidence" value="ECO:0007669"/>
    <property type="project" value="InterPro"/>
</dbReference>
<dbReference type="EMBL" id="RAPK01000007">
    <property type="protein sequence ID" value="RKD75277.1"/>
    <property type="molecule type" value="Genomic_DNA"/>
</dbReference>
<reference evidence="12 13" key="1">
    <citation type="submission" date="2018-09" db="EMBL/GenBank/DDBJ databases">
        <title>Genomic Encyclopedia of Archaeal and Bacterial Type Strains, Phase II (KMG-II): from individual species to whole genera.</title>
        <authorList>
            <person name="Goeker M."/>
        </authorList>
    </citation>
    <scope>NUCLEOTIDE SEQUENCE [LARGE SCALE GENOMIC DNA]</scope>
    <source>
        <strain evidence="12 13">DSM 17008</strain>
    </source>
</reference>
<dbReference type="PANTHER" id="PTHR43394:SF1">
    <property type="entry name" value="ATP-BINDING CASSETTE SUB-FAMILY B MEMBER 10, MITOCHONDRIAL"/>
    <property type="match status" value="1"/>
</dbReference>
<keyword evidence="8 9" id="KW-0472">Membrane</keyword>
<dbReference type="InterPro" id="IPR027417">
    <property type="entry name" value="P-loop_NTPase"/>
</dbReference>
<evidence type="ECO:0000256" key="9">
    <source>
        <dbReference type="SAM" id="Phobius"/>
    </source>
</evidence>
<keyword evidence="5" id="KW-0547">Nucleotide-binding</keyword>
<evidence type="ECO:0000256" key="8">
    <source>
        <dbReference type="ARBA" id="ARBA00023136"/>
    </source>
</evidence>
<feature type="domain" description="ABC transmembrane type-1" evidence="11">
    <location>
        <begin position="20"/>
        <end position="303"/>
    </location>
</feature>
<dbReference type="PROSITE" id="PS50929">
    <property type="entry name" value="ABC_TM1F"/>
    <property type="match status" value="1"/>
</dbReference>
<evidence type="ECO:0000313" key="12">
    <source>
        <dbReference type="EMBL" id="RKD75277.1"/>
    </source>
</evidence>
<dbReference type="Proteomes" id="UP000285120">
    <property type="component" value="Unassembled WGS sequence"/>
</dbReference>
<dbReference type="InterPro" id="IPR039421">
    <property type="entry name" value="Type_1_exporter"/>
</dbReference>
<keyword evidence="3" id="KW-1003">Cell membrane</keyword>
<dbReference type="InterPro" id="IPR011527">
    <property type="entry name" value="ABC1_TM_dom"/>
</dbReference>
<dbReference type="OrthoDB" id="9770415at2"/>
<evidence type="ECO:0000256" key="5">
    <source>
        <dbReference type="ARBA" id="ARBA00022741"/>
    </source>
</evidence>
<dbReference type="GO" id="GO:0005524">
    <property type="term" value="F:ATP binding"/>
    <property type="evidence" value="ECO:0007669"/>
    <property type="project" value="UniProtKB-KW"/>
</dbReference>
<dbReference type="InterPro" id="IPR003439">
    <property type="entry name" value="ABC_transporter-like_ATP-bd"/>
</dbReference>
<dbReference type="PANTHER" id="PTHR43394">
    <property type="entry name" value="ATP-DEPENDENT PERMEASE MDL1, MITOCHONDRIAL"/>
    <property type="match status" value="1"/>
</dbReference>
<dbReference type="Gene3D" id="3.40.50.300">
    <property type="entry name" value="P-loop containing nucleotide triphosphate hydrolases"/>
    <property type="match status" value="1"/>
</dbReference>
<evidence type="ECO:0000259" key="11">
    <source>
        <dbReference type="PROSITE" id="PS50929"/>
    </source>
</evidence>
<evidence type="ECO:0000256" key="7">
    <source>
        <dbReference type="ARBA" id="ARBA00022989"/>
    </source>
</evidence>
<keyword evidence="4 9" id="KW-0812">Transmembrane</keyword>
<dbReference type="RefSeq" id="WP_120192168.1">
    <property type="nucleotide sequence ID" value="NZ_RAPK01000007.1"/>
</dbReference>
<proteinExistence type="predicted"/>
<dbReference type="PROSITE" id="PS50893">
    <property type="entry name" value="ABC_TRANSPORTER_2"/>
    <property type="match status" value="1"/>
</dbReference>
<feature type="transmembrane region" description="Helical" evidence="9">
    <location>
        <begin position="280"/>
        <end position="301"/>
    </location>
</feature>
<comment type="subcellular location">
    <subcellularLocation>
        <location evidence="1">Cell membrane</location>
        <topology evidence="1">Multi-pass membrane protein</topology>
    </subcellularLocation>
</comment>
<dbReference type="AlphaFoldDB" id="A0A419V5V7"/>
<dbReference type="Gene3D" id="1.20.1560.10">
    <property type="entry name" value="ABC transporter type 1, transmembrane domain"/>
    <property type="match status" value="1"/>
</dbReference>
<accession>A0A419V5V7</accession>
<feature type="transmembrane region" description="Helical" evidence="9">
    <location>
        <begin position="160"/>
        <end position="181"/>
    </location>
</feature>
<dbReference type="CDD" id="cd18541">
    <property type="entry name" value="ABC_6TM_TmrB_like"/>
    <property type="match status" value="1"/>
</dbReference>
<keyword evidence="6 12" id="KW-0067">ATP-binding</keyword>
<evidence type="ECO:0000256" key="1">
    <source>
        <dbReference type="ARBA" id="ARBA00004651"/>
    </source>
</evidence>
<dbReference type="GO" id="GO:0015421">
    <property type="term" value="F:ABC-type oligopeptide transporter activity"/>
    <property type="evidence" value="ECO:0007669"/>
    <property type="project" value="TreeGrafter"/>
</dbReference>